<dbReference type="EC" id="2.7.7.77" evidence="8"/>
<protein>
    <recommendedName>
        <fullName evidence="8">Probable molybdenum cofactor guanylyltransferase</fullName>
        <shortName evidence="8">MoCo guanylyltransferase</shortName>
        <ecNumber evidence="8">2.7.7.77</ecNumber>
    </recommendedName>
    <alternativeName>
        <fullName evidence="8">GTP:molybdopterin guanylyltransferase</fullName>
    </alternativeName>
    <alternativeName>
        <fullName evidence="8">Mo-MPT guanylyltransferase</fullName>
    </alternativeName>
    <alternativeName>
        <fullName evidence="8">Molybdopterin guanylyltransferase</fullName>
    </alternativeName>
    <alternativeName>
        <fullName evidence="8">Molybdopterin-guanine dinucleotide synthase</fullName>
        <shortName evidence="8">MGD synthase</shortName>
    </alternativeName>
</protein>
<comment type="catalytic activity">
    <reaction evidence="8">
        <text>Mo-molybdopterin + GTP + H(+) = Mo-molybdopterin guanine dinucleotide + diphosphate</text>
        <dbReference type="Rhea" id="RHEA:34243"/>
        <dbReference type="ChEBI" id="CHEBI:15378"/>
        <dbReference type="ChEBI" id="CHEBI:33019"/>
        <dbReference type="ChEBI" id="CHEBI:37565"/>
        <dbReference type="ChEBI" id="CHEBI:71302"/>
        <dbReference type="ChEBI" id="CHEBI:71310"/>
        <dbReference type="EC" id="2.7.7.77"/>
    </reaction>
</comment>
<comment type="similarity">
    <text evidence="8">Belongs to the MobA family.</text>
</comment>
<evidence type="ECO:0000256" key="1">
    <source>
        <dbReference type="ARBA" id="ARBA00022490"/>
    </source>
</evidence>
<feature type="binding site" evidence="8">
    <location>
        <position position="96"/>
    </location>
    <ligand>
        <name>GTP</name>
        <dbReference type="ChEBI" id="CHEBI:37565"/>
    </ligand>
</feature>
<dbReference type="GO" id="GO:0061603">
    <property type="term" value="F:molybdenum cofactor guanylyltransferase activity"/>
    <property type="evidence" value="ECO:0007669"/>
    <property type="project" value="UniProtKB-EC"/>
</dbReference>
<feature type="binding site" evidence="8">
    <location>
        <position position="20"/>
    </location>
    <ligand>
        <name>GTP</name>
        <dbReference type="ChEBI" id="CHEBI:37565"/>
    </ligand>
</feature>
<keyword evidence="10" id="KW-0548">Nucleotidyltransferase</keyword>
<dbReference type="Pfam" id="PF12804">
    <property type="entry name" value="NTP_transf_3"/>
    <property type="match status" value="1"/>
</dbReference>
<keyword evidence="11" id="KW-1185">Reference proteome</keyword>
<evidence type="ECO:0000313" key="10">
    <source>
        <dbReference type="EMBL" id="RXJ01901.1"/>
    </source>
</evidence>
<evidence type="ECO:0000256" key="3">
    <source>
        <dbReference type="ARBA" id="ARBA00022723"/>
    </source>
</evidence>
<dbReference type="PANTHER" id="PTHR19136">
    <property type="entry name" value="MOLYBDENUM COFACTOR GUANYLYLTRANSFERASE"/>
    <property type="match status" value="1"/>
</dbReference>
<keyword evidence="2 8" id="KW-0808">Transferase</keyword>
<sequence>MNAGLILLSGGKSSRMGTNKALLPIEGKANIERIVDSLGDEFTDRVLVTNSPDEYALLKEKVKIVTDIYPGLGPLSGIHAGLLASSAEYNVVVACDMPFVSKKLARLLVEKSVGYQAAVPRFNGMRQPLFAVYHKSIVSEIEQFLKGNDFRVNNLWGKVKMLWVEDESLQSIPEVEKAFFNMNYPEEYDQVKKWVSKEL</sequence>
<gene>
    <name evidence="8" type="primary">mobA</name>
    <name evidence="10" type="ORF">DS745_08680</name>
</gene>
<dbReference type="InterPro" id="IPR025877">
    <property type="entry name" value="MobA-like_NTP_Trfase"/>
</dbReference>
<comment type="function">
    <text evidence="8">Transfers a GMP moiety from GTP to Mo-molybdopterin (Mo-MPT) cofactor (Moco or molybdenum cofactor) to form Mo-molybdopterin guanine dinucleotide (Mo-MGD) cofactor.</text>
</comment>
<dbReference type="SUPFAM" id="SSF53448">
    <property type="entry name" value="Nucleotide-diphospho-sugar transferases"/>
    <property type="match status" value="1"/>
</dbReference>
<dbReference type="Gene3D" id="3.90.550.10">
    <property type="entry name" value="Spore Coat Polysaccharide Biosynthesis Protein SpsA, Chain A"/>
    <property type="match status" value="1"/>
</dbReference>
<dbReference type="GO" id="GO:0005525">
    <property type="term" value="F:GTP binding"/>
    <property type="evidence" value="ECO:0007669"/>
    <property type="project" value="UniProtKB-UniRule"/>
</dbReference>
<evidence type="ECO:0000256" key="5">
    <source>
        <dbReference type="ARBA" id="ARBA00022842"/>
    </source>
</evidence>
<keyword evidence="4 8" id="KW-0547">Nucleotide-binding</keyword>
<reference evidence="10 11" key="1">
    <citation type="journal article" date="2019" name="Int. J. Syst. Evol. Microbiol.">
        <title>Anaerobacillus alkaliphilus sp. nov., a novel alkaliphilic and moderately halophilic bacterium.</title>
        <authorList>
            <person name="Borsodi A.K."/>
            <person name="Aszalos J.M."/>
            <person name="Bihari P."/>
            <person name="Nagy I."/>
            <person name="Schumann P."/>
            <person name="Sproer C."/>
            <person name="Kovacs A.L."/>
            <person name="Boka K."/>
            <person name="Dobosy P."/>
            <person name="Ovari M."/>
            <person name="Szili-Kovacs T."/>
            <person name="Toth E."/>
        </authorList>
    </citation>
    <scope>NUCLEOTIDE SEQUENCE [LARGE SCALE GENOMIC DNA]</scope>
    <source>
        <strain evidence="10 11">B16-10</strain>
    </source>
</reference>
<comment type="caution">
    <text evidence="10">The sequence shown here is derived from an EMBL/GenBank/DDBJ whole genome shotgun (WGS) entry which is preliminary data.</text>
</comment>
<evidence type="ECO:0000256" key="6">
    <source>
        <dbReference type="ARBA" id="ARBA00023134"/>
    </source>
</evidence>
<comment type="subcellular location">
    <subcellularLocation>
        <location evidence="8">Cytoplasm</location>
    </subcellularLocation>
</comment>
<dbReference type="HAMAP" id="MF_00316">
    <property type="entry name" value="MobA"/>
    <property type="match status" value="1"/>
</dbReference>
<name>A0A4Q0VV91_9BACI</name>
<accession>A0A4Q0VV91</accession>
<keyword evidence="3 8" id="KW-0479">Metal-binding</keyword>
<keyword evidence="7 8" id="KW-0501">Molybdenum cofactor biosynthesis</keyword>
<evidence type="ECO:0000313" key="11">
    <source>
        <dbReference type="Proteomes" id="UP000290649"/>
    </source>
</evidence>
<evidence type="ECO:0000256" key="2">
    <source>
        <dbReference type="ARBA" id="ARBA00022679"/>
    </source>
</evidence>
<dbReference type="OrthoDB" id="9788394at2"/>
<dbReference type="EMBL" id="QOUX01000030">
    <property type="protein sequence ID" value="RXJ01901.1"/>
    <property type="molecule type" value="Genomic_DNA"/>
</dbReference>
<dbReference type="RefSeq" id="WP_129077859.1">
    <property type="nucleotide sequence ID" value="NZ_QOUX01000030.1"/>
</dbReference>
<dbReference type="GO" id="GO:0006777">
    <property type="term" value="P:Mo-molybdopterin cofactor biosynthetic process"/>
    <property type="evidence" value="ECO:0007669"/>
    <property type="project" value="UniProtKB-KW"/>
</dbReference>
<comment type="domain">
    <text evidence="8">The N-terminal domain determines nucleotide recognition and specific binding, while the C-terminal domain determines the specific binding to the target protein.</text>
</comment>
<dbReference type="InterPro" id="IPR013482">
    <property type="entry name" value="Molybde_CF_guanTrfase"/>
</dbReference>
<evidence type="ECO:0000256" key="4">
    <source>
        <dbReference type="ARBA" id="ARBA00022741"/>
    </source>
</evidence>
<dbReference type="InterPro" id="IPR029044">
    <property type="entry name" value="Nucleotide-diphossugar_trans"/>
</dbReference>
<keyword evidence="5 8" id="KW-0460">Magnesium</keyword>
<dbReference type="GO" id="GO:0046872">
    <property type="term" value="F:metal ion binding"/>
    <property type="evidence" value="ECO:0007669"/>
    <property type="project" value="UniProtKB-KW"/>
</dbReference>
<feature type="binding site" evidence="8">
    <location>
        <begin position="8"/>
        <end position="10"/>
    </location>
    <ligand>
        <name>GTP</name>
        <dbReference type="ChEBI" id="CHEBI:37565"/>
    </ligand>
</feature>
<dbReference type="Proteomes" id="UP000290649">
    <property type="component" value="Unassembled WGS sequence"/>
</dbReference>
<feature type="binding site" evidence="8">
    <location>
        <position position="96"/>
    </location>
    <ligand>
        <name>Mg(2+)</name>
        <dbReference type="ChEBI" id="CHEBI:18420"/>
    </ligand>
</feature>
<dbReference type="CDD" id="cd02503">
    <property type="entry name" value="MobA"/>
    <property type="match status" value="1"/>
</dbReference>
<dbReference type="AlphaFoldDB" id="A0A4Q0VV91"/>
<keyword evidence="6 8" id="KW-0342">GTP-binding</keyword>
<dbReference type="PANTHER" id="PTHR19136:SF81">
    <property type="entry name" value="MOLYBDENUM COFACTOR GUANYLYLTRANSFERASE"/>
    <property type="match status" value="1"/>
</dbReference>
<comment type="caution">
    <text evidence="8">Lacks conserved residue(s) required for the propagation of feature annotation.</text>
</comment>
<evidence type="ECO:0000256" key="8">
    <source>
        <dbReference type="HAMAP-Rule" id="MF_00316"/>
    </source>
</evidence>
<feature type="binding site" evidence="8">
    <location>
        <position position="67"/>
    </location>
    <ligand>
        <name>GTP</name>
        <dbReference type="ChEBI" id="CHEBI:37565"/>
    </ligand>
</feature>
<proteinExistence type="inferred from homology"/>
<dbReference type="GO" id="GO:0005737">
    <property type="term" value="C:cytoplasm"/>
    <property type="evidence" value="ECO:0007669"/>
    <property type="project" value="UniProtKB-SubCell"/>
</dbReference>
<comment type="cofactor">
    <cofactor evidence="8">
        <name>Mg(2+)</name>
        <dbReference type="ChEBI" id="CHEBI:18420"/>
    </cofactor>
</comment>
<feature type="domain" description="MobA-like NTP transferase" evidence="9">
    <location>
        <begin position="6"/>
        <end position="146"/>
    </location>
</feature>
<evidence type="ECO:0000259" key="9">
    <source>
        <dbReference type="Pfam" id="PF12804"/>
    </source>
</evidence>
<keyword evidence="1 8" id="KW-0963">Cytoplasm</keyword>
<organism evidence="10 11">
    <name type="scientific">Anaerobacillus alkaliphilus</name>
    <dbReference type="NCBI Taxonomy" id="1548597"/>
    <lineage>
        <taxon>Bacteria</taxon>
        <taxon>Bacillati</taxon>
        <taxon>Bacillota</taxon>
        <taxon>Bacilli</taxon>
        <taxon>Bacillales</taxon>
        <taxon>Bacillaceae</taxon>
        <taxon>Anaerobacillus</taxon>
    </lineage>
</organism>
<evidence type="ECO:0000256" key="7">
    <source>
        <dbReference type="ARBA" id="ARBA00023150"/>
    </source>
</evidence>